<dbReference type="InterPro" id="IPR035952">
    <property type="entry name" value="Rhomboid-like_sf"/>
</dbReference>
<feature type="transmembrane region" description="Helical" evidence="7">
    <location>
        <begin position="56"/>
        <end position="80"/>
    </location>
</feature>
<feature type="domain" description="Peptidase S54 rhomboid" evidence="8">
    <location>
        <begin position="54"/>
        <end position="189"/>
    </location>
</feature>
<gene>
    <name evidence="9" type="ORF">HMPREF1630_01870</name>
</gene>
<dbReference type="OrthoDB" id="9813074at2"/>
<comment type="subcellular location">
    <subcellularLocation>
        <location evidence="1">Membrane</location>
        <topology evidence="1">Multi-pass membrane protein</topology>
    </subcellularLocation>
</comment>
<dbReference type="Pfam" id="PF01694">
    <property type="entry name" value="Rhomboid"/>
    <property type="match status" value="1"/>
</dbReference>
<dbReference type="GO" id="GO:0004252">
    <property type="term" value="F:serine-type endopeptidase activity"/>
    <property type="evidence" value="ECO:0007669"/>
    <property type="project" value="InterPro"/>
</dbReference>
<dbReference type="eggNOG" id="COG0705">
    <property type="taxonomic scope" value="Bacteria"/>
</dbReference>
<feature type="transmembrane region" description="Helical" evidence="7">
    <location>
        <begin position="173"/>
        <end position="194"/>
    </location>
</feature>
<protein>
    <submittedName>
        <fullName evidence="9">Peptidase S54</fullName>
    </submittedName>
</protein>
<sequence>MSINLERLSQARVTSVLMVINIIVFVLMSLSGGSENIENLIRFGANSKILVAHGEWWRLITASFIHIGFFHILFNMYFFYSLGPIFERLFGSFNFLIIYLISGIFGNLLSFALGSPYTVSAGASTSLYGMLGLAIGLMATYRNDEIIRSFGASFISIVVINVVYSLLAPGVGVYGHLGGFIAGFLLAGIFPILAREISSPRRLISLIILLAGSFALYKIGVKSMIGV</sequence>
<evidence type="ECO:0000256" key="2">
    <source>
        <dbReference type="ARBA" id="ARBA00009045"/>
    </source>
</evidence>
<evidence type="ECO:0000313" key="10">
    <source>
        <dbReference type="Proteomes" id="UP000029579"/>
    </source>
</evidence>
<evidence type="ECO:0000256" key="1">
    <source>
        <dbReference type="ARBA" id="ARBA00004141"/>
    </source>
</evidence>
<keyword evidence="5 7" id="KW-1133">Transmembrane helix</keyword>
<organism evidence="9 10">
    <name type="scientific">Anaerococcus lactolyticus S7-1-13</name>
    <dbReference type="NCBI Taxonomy" id="1284686"/>
    <lineage>
        <taxon>Bacteria</taxon>
        <taxon>Bacillati</taxon>
        <taxon>Bacillota</taxon>
        <taxon>Tissierellia</taxon>
        <taxon>Tissierellales</taxon>
        <taxon>Peptoniphilaceae</taxon>
        <taxon>Anaerococcus</taxon>
    </lineage>
</organism>
<evidence type="ECO:0000256" key="4">
    <source>
        <dbReference type="ARBA" id="ARBA00022801"/>
    </source>
</evidence>
<keyword evidence="4" id="KW-0378">Hydrolase</keyword>
<reference evidence="9 10" key="1">
    <citation type="submission" date="2014-07" db="EMBL/GenBank/DDBJ databases">
        <authorList>
            <person name="McCorrison J."/>
            <person name="Sanka R."/>
            <person name="Torralba M."/>
            <person name="Gillis M."/>
            <person name="Haft D.H."/>
            <person name="Methe B."/>
            <person name="Sutton G."/>
            <person name="Nelson K.E."/>
        </authorList>
    </citation>
    <scope>NUCLEOTIDE SEQUENCE [LARGE SCALE GENOMIC DNA]</scope>
    <source>
        <strain evidence="9 10">S7-1-13</strain>
    </source>
</reference>
<keyword evidence="3 7" id="KW-0812">Transmembrane</keyword>
<evidence type="ECO:0000256" key="5">
    <source>
        <dbReference type="ARBA" id="ARBA00022989"/>
    </source>
</evidence>
<dbReference type="PANTHER" id="PTHR43731:SF14">
    <property type="entry name" value="PRESENILIN-ASSOCIATED RHOMBOID-LIKE PROTEIN, MITOCHONDRIAL"/>
    <property type="match status" value="1"/>
</dbReference>
<evidence type="ECO:0000259" key="8">
    <source>
        <dbReference type="Pfam" id="PF01694"/>
    </source>
</evidence>
<evidence type="ECO:0000256" key="6">
    <source>
        <dbReference type="ARBA" id="ARBA00023136"/>
    </source>
</evidence>
<dbReference type="PANTHER" id="PTHR43731">
    <property type="entry name" value="RHOMBOID PROTEASE"/>
    <property type="match status" value="1"/>
</dbReference>
<dbReference type="AlphaFoldDB" id="A0A095X4C9"/>
<feature type="transmembrane region" description="Helical" evidence="7">
    <location>
        <begin position="203"/>
        <end position="221"/>
    </location>
</feature>
<proteinExistence type="inferred from homology"/>
<comment type="caution">
    <text evidence="9">The sequence shown here is derived from an EMBL/GenBank/DDBJ whole genome shotgun (WGS) entry which is preliminary data.</text>
</comment>
<accession>A0A095X4C9</accession>
<dbReference type="Proteomes" id="UP000029579">
    <property type="component" value="Unassembled WGS sequence"/>
</dbReference>
<dbReference type="GO" id="GO:0016020">
    <property type="term" value="C:membrane"/>
    <property type="evidence" value="ECO:0007669"/>
    <property type="project" value="UniProtKB-SubCell"/>
</dbReference>
<dbReference type="InterPro" id="IPR022764">
    <property type="entry name" value="Peptidase_S54_rhomboid_dom"/>
</dbReference>
<dbReference type="EMBL" id="JRMW01000023">
    <property type="protein sequence ID" value="KGF04955.1"/>
    <property type="molecule type" value="Genomic_DNA"/>
</dbReference>
<evidence type="ECO:0000256" key="7">
    <source>
        <dbReference type="SAM" id="Phobius"/>
    </source>
</evidence>
<dbReference type="RefSeq" id="WP_004829779.1">
    <property type="nucleotide sequence ID" value="NZ_JRMW01000023.1"/>
</dbReference>
<dbReference type="Gene3D" id="1.20.1540.10">
    <property type="entry name" value="Rhomboid-like"/>
    <property type="match status" value="1"/>
</dbReference>
<dbReference type="InterPro" id="IPR050925">
    <property type="entry name" value="Rhomboid_protease_S54"/>
</dbReference>
<dbReference type="SUPFAM" id="SSF144091">
    <property type="entry name" value="Rhomboid-like"/>
    <property type="match status" value="1"/>
</dbReference>
<keyword evidence="6 7" id="KW-0472">Membrane</keyword>
<feature type="transmembrane region" description="Helical" evidence="7">
    <location>
        <begin position="92"/>
        <end position="113"/>
    </location>
</feature>
<evidence type="ECO:0000313" key="9">
    <source>
        <dbReference type="EMBL" id="KGF04955.1"/>
    </source>
</evidence>
<comment type="similarity">
    <text evidence="2">Belongs to the peptidase S54 family.</text>
</comment>
<feature type="transmembrane region" description="Helical" evidence="7">
    <location>
        <begin position="146"/>
        <end position="167"/>
    </location>
</feature>
<name>A0A095X4C9_9FIRM</name>
<feature type="transmembrane region" description="Helical" evidence="7">
    <location>
        <begin position="119"/>
        <end position="139"/>
    </location>
</feature>
<evidence type="ECO:0000256" key="3">
    <source>
        <dbReference type="ARBA" id="ARBA00022692"/>
    </source>
</evidence>
<feature type="transmembrane region" description="Helical" evidence="7">
    <location>
        <begin position="12"/>
        <end position="30"/>
    </location>
</feature>